<evidence type="ECO:0000259" key="15">
    <source>
        <dbReference type="PROSITE" id="PS50929"/>
    </source>
</evidence>
<dbReference type="Proteomes" id="UP000285258">
    <property type="component" value="Unassembled WGS sequence"/>
</dbReference>
<keyword evidence="2" id="KW-0813">Transport</keyword>
<dbReference type="PANTHER" id="PTHR43394">
    <property type="entry name" value="ATP-DEPENDENT PERMEASE MDL1, MITOCHONDRIAL"/>
    <property type="match status" value="1"/>
</dbReference>
<proteinExistence type="inferred from homology"/>
<organism evidence="16 17">
    <name type="scientific">Gordonibacter urolithinfaciens</name>
    <dbReference type="NCBI Taxonomy" id="1335613"/>
    <lineage>
        <taxon>Bacteria</taxon>
        <taxon>Bacillati</taxon>
        <taxon>Actinomycetota</taxon>
        <taxon>Coriobacteriia</taxon>
        <taxon>Eggerthellales</taxon>
        <taxon>Eggerthellaceae</taxon>
        <taxon>Gordonibacter</taxon>
    </lineage>
</organism>
<dbReference type="Pfam" id="PF00664">
    <property type="entry name" value="ABC_membrane"/>
    <property type="match status" value="1"/>
</dbReference>
<dbReference type="SUPFAM" id="SSF52540">
    <property type="entry name" value="P-loop containing nucleoside triphosphate hydrolases"/>
    <property type="match status" value="1"/>
</dbReference>
<feature type="domain" description="ABC transmembrane type-1" evidence="15">
    <location>
        <begin position="56"/>
        <end position="348"/>
    </location>
</feature>
<feature type="transmembrane region" description="Helical" evidence="13">
    <location>
        <begin position="101"/>
        <end position="126"/>
    </location>
</feature>
<evidence type="ECO:0000313" key="17">
    <source>
        <dbReference type="Proteomes" id="UP000285258"/>
    </source>
</evidence>
<keyword evidence="6 16" id="KW-0067">ATP-binding</keyword>
<dbReference type="SUPFAM" id="SSF90123">
    <property type="entry name" value="ABC transporter transmembrane region"/>
    <property type="match status" value="1"/>
</dbReference>
<comment type="similarity">
    <text evidence="10">Belongs to the ABC transporter superfamily. Lipid exporter (TC 3.A.1.106) family.</text>
</comment>
<feature type="domain" description="ABC transporter" evidence="14">
    <location>
        <begin position="381"/>
        <end position="615"/>
    </location>
</feature>
<dbReference type="InterPro" id="IPR011527">
    <property type="entry name" value="ABC1_TM_dom"/>
</dbReference>
<dbReference type="GO" id="GO:0005524">
    <property type="term" value="F:ATP binding"/>
    <property type="evidence" value="ECO:0007669"/>
    <property type="project" value="UniProtKB-KW"/>
</dbReference>
<feature type="region of interest" description="Disordered" evidence="12">
    <location>
        <begin position="1"/>
        <end position="29"/>
    </location>
</feature>
<evidence type="ECO:0000313" key="16">
    <source>
        <dbReference type="EMBL" id="ROT88930.1"/>
    </source>
</evidence>
<dbReference type="FunFam" id="1.20.1560.10:FF:000011">
    <property type="entry name" value="Multidrug ABC transporter ATP-binding protein"/>
    <property type="match status" value="1"/>
</dbReference>
<dbReference type="GO" id="GO:0015421">
    <property type="term" value="F:ABC-type oligopeptide transporter activity"/>
    <property type="evidence" value="ECO:0007669"/>
    <property type="project" value="TreeGrafter"/>
</dbReference>
<evidence type="ECO:0000256" key="4">
    <source>
        <dbReference type="ARBA" id="ARBA00022692"/>
    </source>
</evidence>
<dbReference type="Pfam" id="PF00005">
    <property type="entry name" value="ABC_tran"/>
    <property type="match status" value="1"/>
</dbReference>
<evidence type="ECO:0000259" key="14">
    <source>
        <dbReference type="PROSITE" id="PS50893"/>
    </source>
</evidence>
<dbReference type="Gene3D" id="1.20.1560.10">
    <property type="entry name" value="ABC transporter type 1, transmembrane domain"/>
    <property type="match status" value="1"/>
</dbReference>
<comment type="subcellular location">
    <subcellularLocation>
        <location evidence="1">Cell membrane</location>
        <topology evidence="1">Multi-pass membrane protein</topology>
    </subcellularLocation>
</comment>
<gene>
    <name evidence="16" type="ORF">DMP12_10785</name>
</gene>
<reference evidence="17" key="1">
    <citation type="submission" date="2018-05" db="EMBL/GenBank/DDBJ databases">
        <title>Genome Sequencing of selected type strains of the family Eggerthellaceae.</title>
        <authorList>
            <person name="Danylec N."/>
            <person name="Stoll D.A."/>
            <person name="Doetsch A."/>
            <person name="Huch M."/>
        </authorList>
    </citation>
    <scope>NUCLEOTIDE SEQUENCE [LARGE SCALE GENOMIC DNA]</scope>
    <source>
        <strain evidence="17">DSM 27213</strain>
    </source>
</reference>
<dbReference type="EMBL" id="QIBW01000013">
    <property type="protein sequence ID" value="ROT88930.1"/>
    <property type="molecule type" value="Genomic_DNA"/>
</dbReference>
<dbReference type="PROSITE" id="PS50893">
    <property type="entry name" value="ABC_TRANSPORTER_2"/>
    <property type="match status" value="1"/>
</dbReference>
<evidence type="ECO:0000256" key="12">
    <source>
        <dbReference type="SAM" id="MobiDB-lite"/>
    </source>
</evidence>
<evidence type="ECO:0000256" key="5">
    <source>
        <dbReference type="ARBA" id="ARBA00022741"/>
    </source>
</evidence>
<evidence type="ECO:0000256" key="7">
    <source>
        <dbReference type="ARBA" id="ARBA00022989"/>
    </source>
</evidence>
<keyword evidence="5" id="KW-0547">Nucleotide-binding</keyword>
<dbReference type="InterPro" id="IPR017871">
    <property type="entry name" value="ABC_transporter-like_CS"/>
</dbReference>
<dbReference type="GO" id="GO:0005886">
    <property type="term" value="C:plasma membrane"/>
    <property type="evidence" value="ECO:0007669"/>
    <property type="project" value="UniProtKB-SubCell"/>
</dbReference>
<feature type="compositionally biased region" description="Gly residues" evidence="12">
    <location>
        <begin position="18"/>
        <end position="28"/>
    </location>
</feature>
<dbReference type="FunFam" id="3.40.50.300:FF:000287">
    <property type="entry name" value="Multidrug ABC transporter ATP-binding protein"/>
    <property type="match status" value="1"/>
</dbReference>
<evidence type="ECO:0000256" key="6">
    <source>
        <dbReference type="ARBA" id="ARBA00022840"/>
    </source>
</evidence>
<evidence type="ECO:0000256" key="13">
    <source>
        <dbReference type="SAM" id="Phobius"/>
    </source>
</evidence>
<evidence type="ECO:0000256" key="3">
    <source>
        <dbReference type="ARBA" id="ARBA00022475"/>
    </source>
</evidence>
<dbReference type="InterPro" id="IPR039421">
    <property type="entry name" value="Type_1_exporter"/>
</dbReference>
<dbReference type="Gene3D" id="3.40.50.300">
    <property type="entry name" value="P-loop containing nucleotide triphosphate hydrolases"/>
    <property type="match status" value="1"/>
</dbReference>
<evidence type="ECO:0000256" key="10">
    <source>
        <dbReference type="ARBA" id="ARBA00061644"/>
    </source>
</evidence>
<feature type="transmembrane region" description="Helical" evidence="13">
    <location>
        <begin position="184"/>
        <end position="201"/>
    </location>
</feature>
<evidence type="ECO:0000256" key="8">
    <source>
        <dbReference type="ARBA" id="ARBA00023136"/>
    </source>
</evidence>
<accession>A0A423UIQ6</accession>
<evidence type="ECO:0000256" key="2">
    <source>
        <dbReference type="ARBA" id="ARBA00022448"/>
    </source>
</evidence>
<dbReference type="PROSITE" id="PS50929">
    <property type="entry name" value="ABC_TM1F"/>
    <property type="match status" value="1"/>
</dbReference>
<feature type="transmembrane region" description="Helical" evidence="13">
    <location>
        <begin position="51"/>
        <end position="71"/>
    </location>
</feature>
<feature type="transmembrane region" description="Helical" evidence="13">
    <location>
        <begin position="295"/>
        <end position="317"/>
    </location>
</feature>
<comment type="function">
    <text evidence="9">ABC transporter involved in fatty acid import. Transmembrane domains (TMD) form a pore in the membrane and the ATP-binding domain (NBD) is responsible for energy generation.</text>
</comment>
<dbReference type="InterPro" id="IPR036640">
    <property type="entry name" value="ABC1_TM_sf"/>
</dbReference>
<comment type="caution">
    <text evidence="16">The sequence shown here is derived from an EMBL/GenBank/DDBJ whole genome shotgun (WGS) entry which is preliminary data.</text>
</comment>
<keyword evidence="7 13" id="KW-1133">Transmembrane helix</keyword>
<evidence type="ECO:0000256" key="11">
    <source>
        <dbReference type="ARBA" id="ARBA00071747"/>
    </source>
</evidence>
<name>A0A423UIQ6_9ACTN</name>
<dbReference type="GO" id="GO:0016887">
    <property type="term" value="F:ATP hydrolysis activity"/>
    <property type="evidence" value="ECO:0007669"/>
    <property type="project" value="InterPro"/>
</dbReference>
<dbReference type="CDD" id="cd18547">
    <property type="entry name" value="ABC_6TM_Tm288_like"/>
    <property type="match status" value="1"/>
</dbReference>
<keyword evidence="3" id="KW-1003">Cell membrane</keyword>
<evidence type="ECO:0000256" key="9">
    <source>
        <dbReference type="ARBA" id="ARBA00055053"/>
    </source>
</evidence>
<keyword evidence="4 13" id="KW-0812">Transmembrane</keyword>
<sequence>MSAQANGAATRRPLRRGPMGGHGPGHGMMPGEKAKDFKGTLKKMIAFMGRFKAALVVVLVFAIGSTVFNIIGPKVLSTATTELFNGIVAKIDGSGGINFDAIAQILLFTLGLYLLSAACSFVQGWIMSSVSQRTSYQLRRSIAEKIDRMPMGYFERNSVGDTLSRITNDVDTLGQSLNQGVTQLITSVTTIVGVLVMMLTINPLMTLITVVILPVSVVLIMVVVKRSQKFFLAQQRTLGEINGLVEETFSGHAIVKAFNREDGTVDNFNETNARLYNSAWKSQFFSGLMQPIMNFVGNLGYVAVAITGSFLAVQGVITVGDIQAFIQYVKNFTQPITQLTQVSNVLQQMAAAAERIFEFLDEPEEEPDHATVTSGEVECEVEFDHVHFGYDPAKPVIEDFSARVTEGQTVALVGPTGAGKTTMVKLLMRFYDVQSGSIKIGGHDIRDFARDDLRSMFGMVLQDTWLFHGTIRDNIRYGKLDATDEEVEAAAKAAYVHHFIQTLPAGFDTEINEDASNISQGQRQLLTIARAILADRRMLILDEATSSVDTRTEERIQKAMDNLMAGRTSFVIAHRLSTIKNADLILVIRDGDIVEQGTHEELLQLGGFYAELYNSQFAETIDEIED</sequence>
<protein>
    <recommendedName>
        <fullName evidence="11">Fatty acid ABC transporter ATP-binding/permease protein</fullName>
    </recommendedName>
</protein>
<dbReference type="PROSITE" id="PS00211">
    <property type="entry name" value="ABC_TRANSPORTER_1"/>
    <property type="match status" value="1"/>
</dbReference>
<dbReference type="InterPro" id="IPR003439">
    <property type="entry name" value="ABC_transporter-like_ATP-bd"/>
</dbReference>
<keyword evidence="8 13" id="KW-0472">Membrane</keyword>
<dbReference type="InterPro" id="IPR027417">
    <property type="entry name" value="P-loop_NTPase"/>
</dbReference>
<dbReference type="AlphaFoldDB" id="A0A423UIQ6"/>
<dbReference type="RefSeq" id="WP_096228308.1">
    <property type="nucleotide sequence ID" value="NZ_CP168029.1"/>
</dbReference>
<feature type="transmembrane region" description="Helical" evidence="13">
    <location>
        <begin position="207"/>
        <end position="224"/>
    </location>
</feature>
<dbReference type="SMART" id="SM00382">
    <property type="entry name" value="AAA"/>
    <property type="match status" value="1"/>
</dbReference>
<dbReference type="InterPro" id="IPR003593">
    <property type="entry name" value="AAA+_ATPase"/>
</dbReference>
<dbReference type="PANTHER" id="PTHR43394:SF1">
    <property type="entry name" value="ATP-BINDING CASSETTE SUB-FAMILY B MEMBER 10, MITOCHONDRIAL"/>
    <property type="match status" value="1"/>
</dbReference>
<evidence type="ECO:0000256" key="1">
    <source>
        <dbReference type="ARBA" id="ARBA00004651"/>
    </source>
</evidence>